<evidence type="ECO:0000256" key="1">
    <source>
        <dbReference type="SAM" id="MobiDB-lite"/>
    </source>
</evidence>
<dbReference type="OrthoDB" id="275278at2759"/>
<dbReference type="GO" id="GO:0006302">
    <property type="term" value="P:double-strand break repair"/>
    <property type="evidence" value="ECO:0007669"/>
    <property type="project" value="TreeGrafter"/>
</dbReference>
<dbReference type="GO" id="GO:0006261">
    <property type="term" value="P:DNA-templated DNA replication"/>
    <property type="evidence" value="ECO:0007669"/>
    <property type="project" value="InterPro"/>
</dbReference>
<dbReference type="InterPro" id="IPR043502">
    <property type="entry name" value="DNA/RNA_pol_sf"/>
</dbReference>
<sequence>MATTAAGGGFALGDSAAVARAVNAEIDLRGESFQTRLNSAAAEELEAAAKAGSVVARGGRTDTRDHGQATGGGASRANEAIVELPGRAFACLDPFSSTGRIELRVMAHLSADPGLVALFRSEADVFRTVAAQWLSRTASEVSDEERTQAKRLIYGVLYGMAPRRLAAEVGWSMDRARREVASIQRAFPGLVRFRASMERFCRAHSHVATIIGRRRWLPGIGDKSAAKRARARRQAFSTAVQGSAADIFRQALVRVTRVVEGINALHRAGALCAGAASAVRPSSGLRVRSGPLGGHPASAGPAEDAVRILLCVHDELLLEVAEPIADAVADQCRQAMTAAVPGGLSVPLRVSVAKGKAWSELA</sequence>
<evidence type="ECO:0000313" key="4">
    <source>
        <dbReference type="Proteomes" id="UP000322899"/>
    </source>
</evidence>
<organism evidence="3 4">
    <name type="scientific">Cafeteria roenbergensis</name>
    <name type="common">Marine flagellate</name>
    <dbReference type="NCBI Taxonomy" id="33653"/>
    <lineage>
        <taxon>Eukaryota</taxon>
        <taxon>Sar</taxon>
        <taxon>Stramenopiles</taxon>
        <taxon>Bigyra</taxon>
        <taxon>Opalozoa</taxon>
        <taxon>Bicosoecida</taxon>
        <taxon>Cafeteriaceae</taxon>
        <taxon>Cafeteria</taxon>
    </lineage>
</organism>
<dbReference type="Proteomes" id="UP000322899">
    <property type="component" value="Unassembled WGS sequence"/>
</dbReference>
<evidence type="ECO:0000259" key="2">
    <source>
        <dbReference type="SMART" id="SM00482"/>
    </source>
</evidence>
<dbReference type="PANTHER" id="PTHR10133">
    <property type="entry name" value="DNA POLYMERASE I"/>
    <property type="match status" value="1"/>
</dbReference>
<dbReference type="PANTHER" id="PTHR10133:SF62">
    <property type="entry name" value="DNA POLYMERASE THETA"/>
    <property type="match status" value="1"/>
</dbReference>
<dbReference type="Pfam" id="PF00476">
    <property type="entry name" value="DNA_pol_A"/>
    <property type="match status" value="1"/>
</dbReference>
<comment type="caution">
    <text evidence="3">The sequence shown here is derived from an EMBL/GenBank/DDBJ whole genome shotgun (WGS) entry which is preliminary data.</text>
</comment>
<dbReference type="SMART" id="SM00482">
    <property type="entry name" value="POLAc"/>
    <property type="match status" value="1"/>
</dbReference>
<gene>
    <name evidence="3" type="ORF">FNF27_03424</name>
</gene>
<evidence type="ECO:0000313" key="3">
    <source>
        <dbReference type="EMBL" id="KAA0175126.1"/>
    </source>
</evidence>
<name>A0A5A8EBC2_CAFRO</name>
<dbReference type="GO" id="GO:0003677">
    <property type="term" value="F:DNA binding"/>
    <property type="evidence" value="ECO:0007669"/>
    <property type="project" value="InterPro"/>
</dbReference>
<dbReference type="Gene3D" id="3.30.70.370">
    <property type="match status" value="1"/>
</dbReference>
<dbReference type="Gene3D" id="1.10.150.20">
    <property type="entry name" value="5' to 3' exonuclease, C-terminal subdomain"/>
    <property type="match status" value="1"/>
</dbReference>
<feature type="domain" description="DNA-directed DNA polymerase family A palm" evidence="2">
    <location>
        <begin position="74"/>
        <end position="324"/>
    </location>
</feature>
<dbReference type="EMBL" id="VLTO01000016">
    <property type="protein sequence ID" value="KAA0175126.1"/>
    <property type="molecule type" value="Genomic_DNA"/>
</dbReference>
<dbReference type="PRINTS" id="PR00868">
    <property type="entry name" value="DNAPOLI"/>
</dbReference>
<accession>A0A5A8EBC2</accession>
<dbReference type="FunFam" id="1.10.150.20:FF:000002">
    <property type="entry name" value="DNA polymerase I"/>
    <property type="match status" value="1"/>
</dbReference>
<dbReference type="GO" id="GO:0003887">
    <property type="term" value="F:DNA-directed DNA polymerase activity"/>
    <property type="evidence" value="ECO:0007669"/>
    <property type="project" value="InterPro"/>
</dbReference>
<reference evidence="3 4" key="1">
    <citation type="submission" date="2019-07" db="EMBL/GenBank/DDBJ databases">
        <title>Genomes of Cafeteria roenbergensis.</title>
        <authorList>
            <person name="Fischer M.G."/>
            <person name="Hackl T."/>
            <person name="Roman M."/>
        </authorList>
    </citation>
    <scope>NUCLEOTIDE SEQUENCE [LARGE SCALE GENOMIC DNA]</scope>
    <source>
        <strain evidence="3 4">E4-10P</strain>
    </source>
</reference>
<proteinExistence type="predicted"/>
<dbReference type="SUPFAM" id="SSF56672">
    <property type="entry name" value="DNA/RNA polymerases"/>
    <property type="match status" value="1"/>
</dbReference>
<dbReference type="InterPro" id="IPR002298">
    <property type="entry name" value="DNA_polymerase_A"/>
</dbReference>
<dbReference type="AlphaFoldDB" id="A0A5A8EBC2"/>
<protein>
    <recommendedName>
        <fullName evidence="2">DNA-directed DNA polymerase family A palm domain-containing protein</fullName>
    </recommendedName>
</protein>
<feature type="region of interest" description="Disordered" evidence="1">
    <location>
        <begin position="53"/>
        <end position="74"/>
    </location>
</feature>
<dbReference type="InterPro" id="IPR001098">
    <property type="entry name" value="DNA-dir_DNA_pol_A_palm_dom"/>
</dbReference>